<accession>A0A812PM32</accession>
<sequence length="166" mass="19062">MARTIAQSEVLSQDKHIAVAVKEKERLESQIPFVEEKDSRQKWLEFHNLQYKVDESEKNIEDLRNERNSFQDCLQAAELQSSELQALRDRTLPGHIFFLDGQLKAEVEIVTAAPPSWKRSSTMIRRRRTACRLSSVAPRTRRLAATPLSPSSHTLPRCCRRSSSDS</sequence>
<name>A0A812PM32_SYMPI</name>
<proteinExistence type="predicted"/>
<feature type="region of interest" description="Disordered" evidence="2">
    <location>
        <begin position="144"/>
        <end position="166"/>
    </location>
</feature>
<protein>
    <submittedName>
        <fullName evidence="3">Uncharacterized protein</fullName>
    </submittedName>
</protein>
<reference evidence="3" key="1">
    <citation type="submission" date="2021-02" db="EMBL/GenBank/DDBJ databases">
        <authorList>
            <person name="Dougan E. K."/>
            <person name="Rhodes N."/>
            <person name="Thang M."/>
            <person name="Chan C."/>
        </authorList>
    </citation>
    <scope>NUCLEOTIDE SEQUENCE</scope>
</reference>
<dbReference type="EMBL" id="CAJNIZ010013958">
    <property type="protein sequence ID" value="CAE7356181.1"/>
    <property type="molecule type" value="Genomic_DNA"/>
</dbReference>
<keyword evidence="1" id="KW-0175">Coiled coil</keyword>
<keyword evidence="4" id="KW-1185">Reference proteome</keyword>
<dbReference type="Proteomes" id="UP000649617">
    <property type="component" value="Unassembled WGS sequence"/>
</dbReference>
<organism evidence="3 4">
    <name type="scientific">Symbiodinium pilosum</name>
    <name type="common">Dinoflagellate</name>
    <dbReference type="NCBI Taxonomy" id="2952"/>
    <lineage>
        <taxon>Eukaryota</taxon>
        <taxon>Sar</taxon>
        <taxon>Alveolata</taxon>
        <taxon>Dinophyceae</taxon>
        <taxon>Suessiales</taxon>
        <taxon>Symbiodiniaceae</taxon>
        <taxon>Symbiodinium</taxon>
    </lineage>
</organism>
<evidence type="ECO:0000313" key="4">
    <source>
        <dbReference type="Proteomes" id="UP000649617"/>
    </source>
</evidence>
<feature type="coiled-coil region" evidence="1">
    <location>
        <begin position="17"/>
        <end position="80"/>
    </location>
</feature>
<comment type="caution">
    <text evidence="3">The sequence shown here is derived from an EMBL/GenBank/DDBJ whole genome shotgun (WGS) entry which is preliminary data.</text>
</comment>
<evidence type="ECO:0000313" key="3">
    <source>
        <dbReference type="EMBL" id="CAE7356181.1"/>
    </source>
</evidence>
<evidence type="ECO:0000256" key="1">
    <source>
        <dbReference type="SAM" id="Coils"/>
    </source>
</evidence>
<dbReference type="AlphaFoldDB" id="A0A812PM32"/>
<gene>
    <name evidence="3" type="ORF">SPIL2461_LOCUS8468</name>
</gene>
<evidence type="ECO:0000256" key="2">
    <source>
        <dbReference type="SAM" id="MobiDB-lite"/>
    </source>
</evidence>